<dbReference type="Pfam" id="PF03235">
    <property type="entry name" value="GmrSD_N"/>
    <property type="match status" value="1"/>
</dbReference>
<accession>A0A1N7HZY9</accession>
<dbReference type="AlphaFoldDB" id="A0A1N7HZY9"/>
<dbReference type="RefSeq" id="WP_076504990.1">
    <property type="nucleotide sequence ID" value="NZ_FTNY01000001.1"/>
</dbReference>
<gene>
    <name evidence="2" type="ORF">SAMN05421639_101883</name>
</gene>
<evidence type="ECO:0000259" key="1">
    <source>
        <dbReference type="Pfam" id="PF03235"/>
    </source>
</evidence>
<dbReference type="Proteomes" id="UP000186373">
    <property type="component" value="Unassembled WGS sequence"/>
</dbReference>
<dbReference type="InterPro" id="IPR004919">
    <property type="entry name" value="GmrSD_N"/>
</dbReference>
<protein>
    <submittedName>
        <fullName evidence="2">Uncharacterized conserved protein, contains ParB-like and HNH nuclease domains</fullName>
    </submittedName>
</protein>
<dbReference type="EMBL" id="FTNY01000001">
    <property type="protein sequence ID" value="SIS30382.1"/>
    <property type="molecule type" value="Genomic_DNA"/>
</dbReference>
<dbReference type="PANTHER" id="PTHR35149:SF1">
    <property type="entry name" value="DUF5655 DOMAIN-CONTAINING PROTEIN"/>
    <property type="match status" value="1"/>
</dbReference>
<dbReference type="PANTHER" id="PTHR35149">
    <property type="entry name" value="SLL5132 PROTEIN"/>
    <property type="match status" value="1"/>
</dbReference>
<proteinExistence type="predicted"/>
<feature type="domain" description="GmrSD restriction endonucleases N-terminal" evidence="1">
    <location>
        <begin position="14"/>
        <end position="208"/>
    </location>
</feature>
<keyword evidence="3" id="KW-1185">Reference proteome</keyword>
<dbReference type="OrthoDB" id="9798761at2"/>
<evidence type="ECO:0000313" key="3">
    <source>
        <dbReference type="Proteomes" id="UP000186373"/>
    </source>
</evidence>
<organism evidence="2 3">
    <name type="scientific">Chryseobacterium shigense</name>
    <dbReference type="NCBI Taxonomy" id="297244"/>
    <lineage>
        <taxon>Bacteria</taxon>
        <taxon>Pseudomonadati</taxon>
        <taxon>Bacteroidota</taxon>
        <taxon>Flavobacteriia</taxon>
        <taxon>Flavobacteriales</taxon>
        <taxon>Weeksellaceae</taxon>
        <taxon>Chryseobacterium group</taxon>
        <taxon>Chryseobacterium</taxon>
    </lineage>
</organism>
<reference evidence="3" key="1">
    <citation type="submission" date="2017-01" db="EMBL/GenBank/DDBJ databases">
        <authorList>
            <person name="Varghese N."/>
            <person name="Submissions S."/>
        </authorList>
    </citation>
    <scope>NUCLEOTIDE SEQUENCE [LARGE SCALE GENOMIC DNA]</scope>
    <source>
        <strain evidence="3">DSM 17126</strain>
    </source>
</reference>
<dbReference type="CDD" id="cd16387">
    <property type="entry name" value="ParB_N_Srx"/>
    <property type="match status" value="1"/>
</dbReference>
<name>A0A1N7HZY9_9FLAO</name>
<sequence>MKSQENKLHPILVGDLLKQQDGKPIYNFYIPSYQRGYRWDKDQIMDLLEDLYDFIYITKGEKYCLQPIVVKKMKDERYEVLDGQQRLTTIFILLNCIKRYNTLLKTYSLSYQTRLDSAAFLQEISHEINDSNPDYYYISQAYLIIDQWLTQQIDNKPSVPSDLQTAFGNRIEFIWYEILENTNAVDVFTRINVGKIALTNSELVKAVFLSKDNMKVGFHEREPEVLSLVQNRIAFEWDELEKRLRNDQFWYFVLQSNKSFETRIDYILELLSPEITGSNTYASFRYFYDKIKKAKQDTELIKNLADKNYSLIEYEWDRIKSRIEIFDEWFNDHYYYHFIGFLITLNYPVSYLVDAFLLKSKKEFNIFLKKAVYSHFKNIKIEELYYKPHHKVISQLLLLVNVDSTYSIPDKSSRFPFYSFKSKTWSLEHVYAQNSEDFKEKDYIIWLRDNKLSIEKKVENTESAELLKEIKYQISFYEENGGKFDNIDFIGIVSASEKLYTDGLSLIDSQTISLLEENEEDAVPENLEEKKDFSFLSERDSIMNLALLDKDSNSSLSYSLFDVKRSKILDRDKEGSYIPIETKRVFLKYHTPKPENFFYWTVIDKLSYLEKINSTLDKFK</sequence>
<evidence type="ECO:0000313" key="2">
    <source>
        <dbReference type="EMBL" id="SIS30382.1"/>
    </source>
</evidence>